<accession>A0ABP7IUW7</accession>
<protein>
    <recommendedName>
        <fullName evidence="3">MerR family transcriptional regulator</fullName>
    </recommendedName>
</protein>
<dbReference type="Proteomes" id="UP001501821">
    <property type="component" value="Unassembled WGS sequence"/>
</dbReference>
<name>A0ABP7IUW7_9ACTN</name>
<comment type="caution">
    <text evidence="1">The sequence shown here is derived from an EMBL/GenBank/DDBJ whole genome shotgun (WGS) entry which is preliminary data.</text>
</comment>
<evidence type="ECO:0000313" key="2">
    <source>
        <dbReference type="Proteomes" id="UP001501821"/>
    </source>
</evidence>
<organism evidence="1 2">
    <name type="scientific">Nocardioides panacisoli</name>
    <dbReference type="NCBI Taxonomy" id="627624"/>
    <lineage>
        <taxon>Bacteria</taxon>
        <taxon>Bacillati</taxon>
        <taxon>Actinomycetota</taxon>
        <taxon>Actinomycetes</taxon>
        <taxon>Propionibacteriales</taxon>
        <taxon>Nocardioidaceae</taxon>
        <taxon>Nocardioides</taxon>
    </lineage>
</organism>
<reference evidence="2" key="1">
    <citation type="journal article" date="2019" name="Int. J. Syst. Evol. Microbiol.">
        <title>The Global Catalogue of Microorganisms (GCM) 10K type strain sequencing project: providing services to taxonomists for standard genome sequencing and annotation.</title>
        <authorList>
            <consortium name="The Broad Institute Genomics Platform"/>
            <consortium name="The Broad Institute Genome Sequencing Center for Infectious Disease"/>
            <person name="Wu L."/>
            <person name="Ma J."/>
        </authorList>
    </citation>
    <scope>NUCLEOTIDE SEQUENCE [LARGE SCALE GENOMIC DNA]</scope>
    <source>
        <strain evidence="2">JCM 16953</strain>
    </source>
</reference>
<dbReference type="EMBL" id="BAABAH010000011">
    <property type="protein sequence ID" value="GAA3826934.1"/>
    <property type="molecule type" value="Genomic_DNA"/>
</dbReference>
<evidence type="ECO:0008006" key="3">
    <source>
        <dbReference type="Google" id="ProtNLM"/>
    </source>
</evidence>
<sequence>MDRAGDPAAGDRDADPRRPQVAALVRAGDGNEAARLELLRAHRELVLQELAQVRAHLSAIDYKIDLYEELVNRPAEISA</sequence>
<keyword evidence="2" id="KW-1185">Reference proteome</keyword>
<evidence type="ECO:0000313" key="1">
    <source>
        <dbReference type="EMBL" id="GAA3826934.1"/>
    </source>
</evidence>
<gene>
    <name evidence="1" type="ORF">GCM10022242_30270</name>
</gene>
<proteinExistence type="predicted"/>